<protein>
    <recommendedName>
        <fullName evidence="3">Plasmid related protein</fullName>
    </recommendedName>
</protein>
<sequence length="97" mass="10557">MHIVNITAIEKAKFLLGQVVITTTATYVLDSPAVSEGLRRHANGDWGDIGPEDAALNDLALKDGSRLMSVYGTGERTFWIITEADRSSTTVLMPSDY</sequence>
<dbReference type="Proteomes" id="UP000464178">
    <property type="component" value="Chromosome"/>
</dbReference>
<evidence type="ECO:0000313" key="1">
    <source>
        <dbReference type="EMBL" id="VTR93385.1"/>
    </source>
</evidence>
<proteinExistence type="predicted"/>
<dbReference type="KEGG" id="gms:SOIL9_43290"/>
<evidence type="ECO:0008006" key="3">
    <source>
        <dbReference type="Google" id="ProtNLM"/>
    </source>
</evidence>
<dbReference type="EMBL" id="LR593886">
    <property type="protein sequence ID" value="VTR93385.1"/>
    <property type="molecule type" value="Genomic_DNA"/>
</dbReference>
<gene>
    <name evidence="1" type="ORF">SOIL9_43290</name>
</gene>
<dbReference type="RefSeq" id="WP_162668120.1">
    <property type="nucleotide sequence ID" value="NZ_LR593886.1"/>
</dbReference>
<evidence type="ECO:0000313" key="2">
    <source>
        <dbReference type="Proteomes" id="UP000464178"/>
    </source>
</evidence>
<organism evidence="1 2">
    <name type="scientific">Gemmata massiliana</name>
    <dbReference type="NCBI Taxonomy" id="1210884"/>
    <lineage>
        <taxon>Bacteria</taxon>
        <taxon>Pseudomonadati</taxon>
        <taxon>Planctomycetota</taxon>
        <taxon>Planctomycetia</taxon>
        <taxon>Gemmatales</taxon>
        <taxon>Gemmataceae</taxon>
        <taxon>Gemmata</taxon>
    </lineage>
</organism>
<reference evidence="1 2" key="1">
    <citation type="submission" date="2019-05" db="EMBL/GenBank/DDBJ databases">
        <authorList>
            <consortium name="Science for Life Laboratories"/>
        </authorList>
    </citation>
    <scope>NUCLEOTIDE SEQUENCE [LARGE SCALE GENOMIC DNA]</scope>
    <source>
        <strain evidence="1">Soil9</strain>
    </source>
</reference>
<name>A0A6P2CZ33_9BACT</name>
<dbReference type="AlphaFoldDB" id="A0A6P2CZ33"/>
<keyword evidence="2" id="KW-1185">Reference proteome</keyword>
<accession>A0A6P2CZ33</accession>